<dbReference type="Proteomes" id="UP000638353">
    <property type="component" value="Unassembled WGS sequence"/>
</dbReference>
<evidence type="ECO:0000256" key="6">
    <source>
        <dbReference type="ARBA" id="ARBA00023136"/>
    </source>
</evidence>
<keyword evidence="2" id="KW-0813">Transport</keyword>
<dbReference type="Gene3D" id="1.20.1720.10">
    <property type="entry name" value="Multidrug resistance protein D"/>
    <property type="match status" value="1"/>
</dbReference>
<organism evidence="10 11">
    <name type="scientific">Streptomyces finlayi</name>
    <dbReference type="NCBI Taxonomy" id="67296"/>
    <lineage>
        <taxon>Bacteria</taxon>
        <taxon>Bacillati</taxon>
        <taxon>Actinomycetota</taxon>
        <taxon>Actinomycetes</taxon>
        <taxon>Kitasatosporales</taxon>
        <taxon>Streptomycetaceae</taxon>
        <taxon>Streptomyces</taxon>
    </lineage>
</organism>
<evidence type="ECO:0000256" key="3">
    <source>
        <dbReference type="ARBA" id="ARBA00022475"/>
    </source>
</evidence>
<feature type="transmembrane region" description="Helical" evidence="8">
    <location>
        <begin position="328"/>
        <end position="348"/>
    </location>
</feature>
<dbReference type="InterPro" id="IPR020846">
    <property type="entry name" value="MFS_dom"/>
</dbReference>
<dbReference type="PROSITE" id="PS50850">
    <property type="entry name" value="MFS"/>
    <property type="match status" value="1"/>
</dbReference>
<evidence type="ECO:0000256" key="7">
    <source>
        <dbReference type="ARBA" id="ARBA00023251"/>
    </source>
</evidence>
<dbReference type="InterPro" id="IPR011701">
    <property type="entry name" value="MFS"/>
</dbReference>
<keyword evidence="3" id="KW-1003">Cell membrane</keyword>
<evidence type="ECO:0000256" key="8">
    <source>
        <dbReference type="SAM" id="Phobius"/>
    </source>
</evidence>
<feature type="transmembrane region" description="Helical" evidence="8">
    <location>
        <begin position="194"/>
        <end position="216"/>
    </location>
</feature>
<feature type="transmembrane region" description="Helical" evidence="8">
    <location>
        <begin position="422"/>
        <end position="443"/>
    </location>
</feature>
<dbReference type="SUPFAM" id="SSF103473">
    <property type="entry name" value="MFS general substrate transporter"/>
    <property type="match status" value="1"/>
</dbReference>
<feature type="transmembrane region" description="Helical" evidence="8">
    <location>
        <begin position="46"/>
        <end position="68"/>
    </location>
</feature>
<feature type="transmembrane region" description="Helical" evidence="8">
    <location>
        <begin position="399"/>
        <end position="416"/>
    </location>
</feature>
<feature type="transmembrane region" description="Helical" evidence="8">
    <location>
        <begin position="222"/>
        <end position="245"/>
    </location>
</feature>
<accession>A0A918WXV9</accession>
<evidence type="ECO:0000256" key="2">
    <source>
        <dbReference type="ARBA" id="ARBA00022448"/>
    </source>
</evidence>
<keyword evidence="4 8" id="KW-0812">Transmembrane</keyword>
<evidence type="ECO:0000256" key="4">
    <source>
        <dbReference type="ARBA" id="ARBA00022692"/>
    </source>
</evidence>
<dbReference type="Pfam" id="PF07690">
    <property type="entry name" value="MFS_1"/>
    <property type="match status" value="1"/>
</dbReference>
<comment type="subcellular location">
    <subcellularLocation>
        <location evidence="1">Cell membrane</location>
        <topology evidence="1">Multi-pass membrane protein</topology>
    </subcellularLocation>
</comment>
<keyword evidence="5 8" id="KW-1133">Transmembrane helix</keyword>
<proteinExistence type="predicted"/>
<dbReference type="InterPro" id="IPR036259">
    <property type="entry name" value="MFS_trans_sf"/>
</dbReference>
<feature type="transmembrane region" description="Helical" evidence="8">
    <location>
        <begin position="266"/>
        <end position="287"/>
    </location>
</feature>
<dbReference type="RefSeq" id="WP_189821488.1">
    <property type="nucleotide sequence ID" value="NZ_BMVC01000005.1"/>
</dbReference>
<dbReference type="PANTHER" id="PTHR42718:SF46">
    <property type="entry name" value="BLR6921 PROTEIN"/>
    <property type="match status" value="1"/>
</dbReference>
<dbReference type="PANTHER" id="PTHR42718">
    <property type="entry name" value="MAJOR FACILITATOR SUPERFAMILY MULTIDRUG TRANSPORTER MFSC"/>
    <property type="match status" value="1"/>
</dbReference>
<dbReference type="GO" id="GO:0046677">
    <property type="term" value="P:response to antibiotic"/>
    <property type="evidence" value="ECO:0007669"/>
    <property type="project" value="UniProtKB-KW"/>
</dbReference>
<dbReference type="Gene3D" id="1.20.1250.20">
    <property type="entry name" value="MFS general substrate transporter like domains"/>
    <property type="match status" value="1"/>
</dbReference>
<dbReference type="GO" id="GO:0005886">
    <property type="term" value="C:plasma membrane"/>
    <property type="evidence" value="ECO:0007669"/>
    <property type="project" value="UniProtKB-SubCell"/>
</dbReference>
<reference evidence="10" key="2">
    <citation type="submission" date="2020-09" db="EMBL/GenBank/DDBJ databases">
        <authorList>
            <person name="Sun Q."/>
            <person name="Ohkuma M."/>
        </authorList>
    </citation>
    <scope>NUCLEOTIDE SEQUENCE</scope>
    <source>
        <strain evidence="10">JCM 4637</strain>
    </source>
</reference>
<dbReference type="GO" id="GO:0022857">
    <property type="term" value="F:transmembrane transporter activity"/>
    <property type="evidence" value="ECO:0007669"/>
    <property type="project" value="InterPro"/>
</dbReference>
<feature type="transmembrane region" description="Helical" evidence="8">
    <location>
        <begin position="354"/>
        <end position="378"/>
    </location>
</feature>
<evidence type="ECO:0000313" key="11">
    <source>
        <dbReference type="Proteomes" id="UP000638353"/>
    </source>
</evidence>
<protein>
    <submittedName>
        <fullName evidence="10">MFS transporter</fullName>
    </submittedName>
</protein>
<feature type="transmembrane region" description="Helical" evidence="8">
    <location>
        <begin position="75"/>
        <end position="94"/>
    </location>
</feature>
<keyword evidence="7" id="KW-0046">Antibiotic resistance</keyword>
<feature type="transmembrane region" description="Helical" evidence="8">
    <location>
        <begin position="299"/>
        <end position="321"/>
    </location>
</feature>
<feature type="transmembrane region" description="Helical" evidence="8">
    <location>
        <begin position="100"/>
        <end position="121"/>
    </location>
</feature>
<sequence length="469" mass="48185">MIDARQRSIALLVAGCFFMENLDGTLVSTAAPDIAASLHTTPASVGLLVTSYFVTLAVLIPLSGWLTARLGTRRVLLGAITVFTLASLGCALATDVGQIVALRVLQGAGGAMMVPVGRLVVLGGAAKPDIPRLVAFIVWPALVAPVIAPLLGGLLTTYANWRWLFLINIPLGLLALLVTRRLIPAGKRGTPPPLDLVGTVLICAGLGGITWAAHLVSEPVQAWGVIAAVTAVSALALAVSVRHLLRTPHPLMDLRTLRVTTFRASVTGGSLFWIVVGAIPFLLPLLFQDAFGWSAVKSGAVVLFVFVGNIGIKPATTWLLHRFGFRRLLLVATVGLAATSVACGFLTADTPVAVIAALAVLSGAARSLGLTCYITISFGDVPPEQMRDANTLSATSQQLMAGLGVAVGVMALRAGGAVSAGAAYPIAFGLLALVALAATAGALRLRGDSGRAVLGGRDSGRTQTAVAAD</sequence>
<keyword evidence="6 8" id="KW-0472">Membrane</keyword>
<dbReference type="EMBL" id="BMVC01000005">
    <property type="protein sequence ID" value="GHC93793.1"/>
    <property type="molecule type" value="Genomic_DNA"/>
</dbReference>
<gene>
    <name evidence="10" type="ORF">GCM10010334_31290</name>
</gene>
<feature type="transmembrane region" description="Helical" evidence="8">
    <location>
        <begin position="161"/>
        <end position="182"/>
    </location>
</feature>
<comment type="caution">
    <text evidence="10">The sequence shown here is derived from an EMBL/GenBank/DDBJ whole genome shotgun (WGS) entry which is preliminary data.</text>
</comment>
<reference evidence="10" key="1">
    <citation type="journal article" date="2014" name="Int. J. Syst. Evol. Microbiol.">
        <title>Complete genome sequence of Corynebacterium casei LMG S-19264T (=DSM 44701T), isolated from a smear-ripened cheese.</title>
        <authorList>
            <consortium name="US DOE Joint Genome Institute (JGI-PGF)"/>
            <person name="Walter F."/>
            <person name="Albersmeier A."/>
            <person name="Kalinowski J."/>
            <person name="Ruckert C."/>
        </authorList>
    </citation>
    <scope>NUCLEOTIDE SEQUENCE</scope>
    <source>
        <strain evidence="10">JCM 4637</strain>
    </source>
</reference>
<evidence type="ECO:0000259" key="9">
    <source>
        <dbReference type="PROSITE" id="PS50850"/>
    </source>
</evidence>
<evidence type="ECO:0000256" key="5">
    <source>
        <dbReference type="ARBA" id="ARBA00022989"/>
    </source>
</evidence>
<evidence type="ECO:0000256" key="1">
    <source>
        <dbReference type="ARBA" id="ARBA00004651"/>
    </source>
</evidence>
<evidence type="ECO:0000313" key="10">
    <source>
        <dbReference type="EMBL" id="GHC93793.1"/>
    </source>
</evidence>
<dbReference type="AlphaFoldDB" id="A0A918WXV9"/>
<feature type="domain" description="Major facilitator superfamily (MFS) profile" evidence="9">
    <location>
        <begin position="9"/>
        <end position="450"/>
    </location>
</feature>
<name>A0A918WXV9_9ACTN</name>
<feature type="transmembrane region" description="Helical" evidence="8">
    <location>
        <begin position="133"/>
        <end position="155"/>
    </location>
</feature>